<feature type="compositionally biased region" description="Gly residues" evidence="2">
    <location>
        <begin position="391"/>
        <end position="401"/>
    </location>
</feature>
<feature type="region of interest" description="Disordered" evidence="2">
    <location>
        <begin position="310"/>
        <end position="415"/>
    </location>
</feature>
<sequence length="442" mass="44184">MAMHRWRGYDHPTLHKMINGGPGPAASTPQTEYWDSLQTELAEIDADLNAKLGTLAASWEGGAADQAQTGLTPLQAWAADAQSGASGMRASTEYQADIVGRARAEVPEPVEVTTPAPSGWSKLAAGAALLTGNPGPAAVVVNQAQDHEAQEAAQDAASQKAVDAMDSYQSSSRFNTNTLGEFVPPPDVVVSTPEPSGGTGYAAGHFVSNFSGANGDTGTNTASYSPSTVGHFGGGSYTAPGHGGGNAQFTHPGALPGPTTPSGFTRPNGWTAPSGYVPVTGGEGPNLNYNQFTNNLNTGGGDARFNQNNNFTGNFNGSLNPTGGVSGAEGPKSGGGVNGKGGAGSSIGTPGATGESARQSGQLGRGGMSGSGGFGGAGDNVMGTRSNGAVAGKGGLGGPGGQNRSNGEDDEEEFETASYLVETDDVFGDERAVSQAVLGADE</sequence>
<gene>
    <name evidence="4" type="ORF">SAMN04487818_109201</name>
</gene>
<feature type="region of interest" description="Disordered" evidence="2">
    <location>
        <begin position="236"/>
        <end position="274"/>
    </location>
</feature>
<accession>A0A1H9VZ53</accession>
<feature type="compositionally biased region" description="Gly residues" evidence="2">
    <location>
        <begin position="236"/>
        <end position="246"/>
    </location>
</feature>
<feature type="domain" description="PPE" evidence="3">
    <location>
        <begin position="17"/>
        <end position="172"/>
    </location>
</feature>
<evidence type="ECO:0000313" key="4">
    <source>
        <dbReference type="EMBL" id="SES26781.1"/>
    </source>
</evidence>
<dbReference type="Gene3D" id="1.20.1260.20">
    <property type="entry name" value="PPE superfamily"/>
    <property type="match status" value="1"/>
</dbReference>
<dbReference type="EMBL" id="FOGI01000009">
    <property type="protein sequence ID" value="SES26781.1"/>
    <property type="molecule type" value="Genomic_DNA"/>
</dbReference>
<feature type="compositionally biased region" description="Gly residues" evidence="2">
    <location>
        <begin position="363"/>
        <end position="378"/>
    </location>
</feature>
<feature type="compositionally biased region" description="Gly residues" evidence="2">
    <location>
        <begin position="324"/>
        <end position="345"/>
    </location>
</feature>
<proteinExistence type="inferred from homology"/>
<evidence type="ECO:0000256" key="2">
    <source>
        <dbReference type="SAM" id="MobiDB-lite"/>
    </source>
</evidence>
<comment type="similarity">
    <text evidence="1">Belongs to the mycobacterial PPE family.</text>
</comment>
<name>A0A1H9VZ53_9PSEU</name>
<dbReference type="RefSeq" id="WP_092781720.1">
    <property type="nucleotide sequence ID" value="NZ_FOGI01000009.1"/>
</dbReference>
<organism evidence="4 5">
    <name type="scientific">Actinokineospora terrae</name>
    <dbReference type="NCBI Taxonomy" id="155974"/>
    <lineage>
        <taxon>Bacteria</taxon>
        <taxon>Bacillati</taxon>
        <taxon>Actinomycetota</taxon>
        <taxon>Actinomycetes</taxon>
        <taxon>Pseudonocardiales</taxon>
        <taxon>Pseudonocardiaceae</taxon>
        <taxon>Actinokineospora</taxon>
    </lineage>
</organism>
<dbReference type="InterPro" id="IPR038332">
    <property type="entry name" value="PPE_sf"/>
</dbReference>
<keyword evidence="5" id="KW-1185">Reference proteome</keyword>
<protein>
    <submittedName>
        <fullName evidence="4">PPE family protein</fullName>
    </submittedName>
</protein>
<dbReference type="InterPro" id="IPR000030">
    <property type="entry name" value="PPE_dom"/>
</dbReference>
<dbReference type="SUPFAM" id="SSF140459">
    <property type="entry name" value="PE/PPE dimer-like"/>
    <property type="match status" value="1"/>
</dbReference>
<dbReference type="AlphaFoldDB" id="A0A1H9VZ53"/>
<evidence type="ECO:0000259" key="3">
    <source>
        <dbReference type="Pfam" id="PF00823"/>
    </source>
</evidence>
<dbReference type="Pfam" id="PF00823">
    <property type="entry name" value="PPE"/>
    <property type="match status" value="1"/>
</dbReference>
<dbReference type="Proteomes" id="UP000199051">
    <property type="component" value="Unassembled WGS sequence"/>
</dbReference>
<evidence type="ECO:0000256" key="1">
    <source>
        <dbReference type="ARBA" id="ARBA00010652"/>
    </source>
</evidence>
<evidence type="ECO:0000313" key="5">
    <source>
        <dbReference type="Proteomes" id="UP000199051"/>
    </source>
</evidence>
<dbReference type="STRING" id="155974.SAMN04487818_109201"/>
<reference evidence="5" key="1">
    <citation type="submission" date="2016-10" db="EMBL/GenBank/DDBJ databases">
        <authorList>
            <person name="Varghese N."/>
            <person name="Submissions S."/>
        </authorList>
    </citation>
    <scope>NUCLEOTIDE SEQUENCE [LARGE SCALE GENOMIC DNA]</scope>
    <source>
        <strain evidence="5">DSM 44260</strain>
    </source>
</reference>